<reference evidence="1" key="1">
    <citation type="journal article" date="2014" name="Int. J. Syst. Evol. Microbiol.">
        <title>Complete genome sequence of Corynebacterium casei LMG S-19264T (=DSM 44701T), isolated from a smear-ripened cheese.</title>
        <authorList>
            <consortium name="US DOE Joint Genome Institute (JGI-PGF)"/>
            <person name="Walter F."/>
            <person name="Albersmeier A."/>
            <person name="Kalinowski J."/>
            <person name="Ruckert C."/>
        </authorList>
    </citation>
    <scope>NUCLEOTIDE SEQUENCE</scope>
    <source>
        <strain evidence="1">CGMCC 1.15762</strain>
    </source>
</reference>
<dbReference type="AlphaFoldDB" id="A0A8J2ZGY3"/>
<dbReference type="Proteomes" id="UP000617145">
    <property type="component" value="Unassembled WGS sequence"/>
</dbReference>
<sequence>MRERPPLDRWRFDAITTGPEKIWGLAAIAGALGVSTDKARRLAKLHDCPIYRPDGVSYFALRSELNHWLRRK</sequence>
<dbReference type="EMBL" id="BMJV01000001">
    <property type="protein sequence ID" value="GGG62860.1"/>
    <property type="molecule type" value="Genomic_DNA"/>
</dbReference>
<name>A0A8J2ZGY3_9RHOB</name>
<protein>
    <recommendedName>
        <fullName evidence="3">Helix-turn-helix domain-containing protein</fullName>
    </recommendedName>
</protein>
<accession>A0A8J2ZGY3</accession>
<evidence type="ECO:0000313" key="2">
    <source>
        <dbReference type="Proteomes" id="UP000617145"/>
    </source>
</evidence>
<comment type="caution">
    <text evidence="1">The sequence shown here is derived from an EMBL/GenBank/DDBJ whole genome shotgun (WGS) entry which is preliminary data.</text>
</comment>
<keyword evidence="2" id="KW-1185">Reference proteome</keyword>
<evidence type="ECO:0000313" key="1">
    <source>
        <dbReference type="EMBL" id="GGG62860.1"/>
    </source>
</evidence>
<organism evidence="1 2">
    <name type="scientific">Salipiger pallidus</name>
    <dbReference type="NCBI Taxonomy" id="1775170"/>
    <lineage>
        <taxon>Bacteria</taxon>
        <taxon>Pseudomonadati</taxon>
        <taxon>Pseudomonadota</taxon>
        <taxon>Alphaproteobacteria</taxon>
        <taxon>Rhodobacterales</taxon>
        <taxon>Roseobacteraceae</taxon>
        <taxon>Salipiger</taxon>
    </lineage>
</organism>
<gene>
    <name evidence="1" type="ORF">GCM10011415_06560</name>
</gene>
<proteinExistence type="predicted"/>
<evidence type="ECO:0008006" key="3">
    <source>
        <dbReference type="Google" id="ProtNLM"/>
    </source>
</evidence>
<reference evidence="1" key="2">
    <citation type="submission" date="2020-09" db="EMBL/GenBank/DDBJ databases">
        <authorList>
            <person name="Sun Q."/>
            <person name="Zhou Y."/>
        </authorList>
    </citation>
    <scope>NUCLEOTIDE SEQUENCE</scope>
    <source>
        <strain evidence="1">CGMCC 1.15762</strain>
    </source>
</reference>